<protein>
    <submittedName>
        <fullName evidence="1">Uncharacterized protein</fullName>
    </submittedName>
</protein>
<keyword evidence="2" id="KW-1185">Reference proteome</keyword>
<dbReference type="Proteomes" id="UP000190150">
    <property type="component" value="Unassembled WGS sequence"/>
</dbReference>
<evidence type="ECO:0000313" key="2">
    <source>
        <dbReference type="Proteomes" id="UP000190150"/>
    </source>
</evidence>
<dbReference type="RefSeq" id="WP_079641814.1">
    <property type="nucleotide sequence ID" value="NZ_FUZF01000003.1"/>
</dbReference>
<sequence length="186" mass="21446">MDLIRFNTISEALFSYGASDLNEQILNTISLEELLSLCSSLNNSRTSFRAAWALEHILIANRTLLLQQQPQILYIYSTTTNWSVLRSVSKLVIELIKELKHERRLLSEEEEENLLEKTFQLLSDIDCPIAVRCNAYDIVLALVPKHEWLAHELRIQIQFDLERSSTPALASRGLKVLKKLERIPRS</sequence>
<proteinExistence type="predicted"/>
<dbReference type="STRING" id="1513896.SAMN05660841_01011"/>
<dbReference type="OrthoDB" id="979487at2"/>
<organism evidence="1 2">
    <name type="scientific">Sphingobacterium nematocida</name>
    <dbReference type="NCBI Taxonomy" id="1513896"/>
    <lineage>
        <taxon>Bacteria</taxon>
        <taxon>Pseudomonadati</taxon>
        <taxon>Bacteroidota</taxon>
        <taxon>Sphingobacteriia</taxon>
        <taxon>Sphingobacteriales</taxon>
        <taxon>Sphingobacteriaceae</taxon>
        <taxon>Sphingobacterium</taxon>
    </lineage>
</organism>
<gene>
    <name evidence="1" type="ORF">SAMN05660841_01011</name>
</gene>
<reference evidence="2" key="1">
    <citation type="submission" date="2017-02" db="EMBL/GenBank/DDBJ databases">
        <authorList>
            <person name="Varghese N."/>
            <person name="Submissions S."/>
        </authorList>
    </citation>
    <scope>NUCLEOTIDE SEQUENCE [LARGE SCALE GENOMIC DNA]</scope>
    <source>
        <strain evidence="2">DSM 24091</strain>
    </source>
</reference>
<evidence type="ECO:0000313" key="1">
    <source>
        <dbReference type="EMBL" id="SKB53103.1"/>
    </source>
</evidence>
<dbReference type="EMBL" id="FUZF01000003">
    <property type="protein sequence ID" value="SKB53103.1"/>
    <property type="molecule type" value="Genomic_DNA"/>
</dbReference>
<name>A0A1T5C1H6_9SPHI</name>
<dbReference type="AlphaFoldDB" id="A0A1T5C1H6"/>
<accession>A0A1T5C1H6</accession>